<dbReference type="EMBL" id="BGPR01001516">
    <property type="protein sequence ID" value="GBM55792.1"/>
    <property type="molecule type" value="Genomic_DNA"/>
</dbReference>
<comment type="caution">
    <text evidence="1">The sequence shown here is derived from an EMBL/GenBank/DDBJ whole genome shotgun (WGS) entry which is preliminary data.</text>
</comment>
<protein>
    <submittedName>
        <fullName evidence="1">Uncharacterized protein</fullName>
    </submittedName>
</protein>
<gene>
    <name evidence="1" type="ORF">AVEN_75022_1</name>
</gene>
<sequence length="136" mass="15274">MDSEYYIHVLGTEYLEAECSLNISLVRDLALNPSEELSVQKPVHGSYGTIPEFSLTLPVLYPPYLFILQPVTTFKGSSTTGKTINIPFLAVGLLKIYRNTNRSYVLHTNLNLSYSVSKLFCAMTHLSLFKILMPPI</sequence>
<reference evidence="1 2" key="1">
    <citation type="journal article" date="2019" name="Sci. Rep.">
        <title>Orb-weaving spider Araneus ventricosus genome elucidates the spidroin gene catalogue.</title>
        <authorList>
            <person name="Kono N."/>
            <person name="Nakamura H."/>
            <person name="Ohtoshi R."/>
            <person name="Moran D.A.P."/>
            <person name="Shinohara A."/>
            <person name="Yoshida Y."/>
            <person name="Fujiwara M."/>
            <person name="Mori M."/>
            <person name="Tomita M."/>
            <person name="Arakawa K."/>
        </authorList>
    </citation>
    <scope>NUCLEOTIDE SEQUENCE [LARGE SCALE GENOMIC DNA]</scope>
</reference>
<keyword evidence="2" id="KW-1185">Reference proteome</keyword>
<accession>A0A4Y2GPC5</accession>
<evidence type="ECO:0000313" key="1">
    <source>
        <dbReference type="EMBL" id="GBM55792.1"/>
    </source>
</evidence>
<organism evidence="1 2">
    <name type="scientific">Araneus ventricosus</name>
    <name type="common">Orbweaver spider</name>
    <name type="synonym">Epeira ventricosa</name>
    <dbReference type="NCBI Taxonomy" id="182803"/>
    <lineage>
        <taxon>Eukaryota</taxon>
        <taxon>Metazoa</taxon>
        <taxon>Ecdysozoa</taxon>
        <taxon>Arthropoda</taxon>
        <taxon>Chelicerata</taxon>
        <taxon>Arachnida</taxon>
        <taxon>Araneae</taxon>
        <taxon>Araneomorphae</taxon>
        <taxon>Entelegynae</taxon>
        <taxon>Araneoidea</taxon>
        <taxon>Araneidae</taxon>
        <taxon>Araneus</taxon>
    </lineage>
</organism>
<dbReference type="AlphaFoldDB" id="A0A4Y2GPC5"/>
<name>A0A4Y2GPC5_ARAVE</name>
<proteinExistence type="predicted"/>
<dbReference type="Proteomes" id="UP000499080">
    <property type="component" value="Unassembled WGS sequence"/>
</dbReference>
<evidence type="ECO:0000313" key="2">
    <source>
        <dbReference type="Proteomes" id="UP000499080"/>
    </source>
</evidence>